<organism evidence="9 10">
    <name type="scientific">Coemansia thaxteri</name>
    <dbReference type="NCBI Taxonomy" id="2663907"/>
    <lineage>
        <taxon>Eukaryota</taxon>
        <taxon>Fungi</taxon>
        <taxon>Fungi incertae sedis</taxon>
        <taxon>Zoopagomycota</taxon>
        <taxon>Kickxellomycotina</taxon>
        <taxon>Kickxellomycetes</taxon>
        <taxon>Kickxellales</taxon>
        <taxon>Kickxellaceae</taxon>
        <taxon>Coemansia</taxon>
    </lineage>
</organism>
<reference evidence="9" key="1">
    <citation type="submission" date="2022-07" db="EMBL/GenBank/DDBJ databases">
        <title>Phylogenomic reconstructions and comparative analyses of Kickxellomycotina fungi.</title>
        <authorList>
            <person name="Reynolds N.K."/>
            <person name="Stajich J.E."/>
            <person name="Barry K."/>
            <person name="Grigoriev I.V."/>
            <person name="Crous P."/>
            <person name="Smith M.E."/>
        </authorList>
    </citation>
    <scope>NUCLEOTIDE SEQUENCE</scope>
    <source>
        <strain evidence="9">IMI 214461</strain>
    </source>
</reference>
<dbReference type="Gene3D" id="3.40.50.11990">
    <property type="entry name" value="RNA polymerase II accessory factor, Cdc73 C-terminal domain"/>
    <property type="match status" value="1"/>
</dbReference>
<evidence type="ECO:0000256" key="1">
    <source>
        <dbReference type="ARBA" id="ARBA00004123"/>
    </source>
</evidence>
<dbReference type="PANTHER" id="PTHR12466:SF8">
    <property type="entry name" value="PARAFIBROMIN"/>
    <property type="match status" value="1"/>
</dbReference>
<accession>A0A9W8B7M6</accession>
<comment type="caution">
    <text evidence="9">The sequence shown here is derived from an EMBL/GenBank/DDBJ whole genome shotgun (WGS) entry which is preliminary data.</text>
</comment>
<dbReference type="InterPro" id="IPR032041">
    <property type="entry name" value="Cdc73_N"/>
</dbReference>
<dbReference type="InterPro" id="IPR007852">
    <property type="entry name" value="Cdc73/Parafibromin"/>
</dbReference>
<evidence type="ECO:0000259" key="7">
    <source>
        <dbReference type="Pfam" id="PF05179"/>
    </source>
</evidence>
<comment type="subcellular location">
    <subcellularLocation>
        <location evidence="1">Nucleus</location>
    </subcellularLocation>
</comment>
<dbReference type="InterPro" id="IPR031336">
    <property type="entry name" value="CDC73_C"/>
</dbReference>
<sequence length="427" mass="45951">MSLSSGPNPLLLLRQYTIQNTKPDLLDQNDALTTSLQDTATIRFGDDRFARDTPTTFLRSNSDSDYYTLSALLHFLDHRDEGFYEYMKMANTMGLQAISFGDRTAVVDYLTGKSPENAVPGSAASGSLDAESAAAGSKHAGSDIAASAASDPKRPRVRAAPGSVSGAADGSVPAGTAANDIARDIMRRERVLVTPSTALSSSKSFAHVVDLAKALFPSKHGGAAAADSLAKGADGKSNAGGAGSAAAAPGAGAAVARRAAHRKRRNPIIVVPAATTAMLNMYNIKALLLDHQFVESRAVMETAGPKPRELTVEHAMLSTGQTVKFRVVDSVQDFADADWDCLVCVFTQGAAWQFKNWLWKTPEEVFQNCLGFYPKYQDERLKDSTSSWNISPLNIERSKRHMDRAAIVGLWNNVEQYMARNKPDLLH</sequence>
<dbReference type="GO" id="GO:0016593">
    <property type="term" value="C:Cdc73/Paf1 complex"/>
    <property type="evidence" value="ECO:0007669"/>
    <property type="project" value="InterPro"/>
</dbReference>
<dbReference type="FunFam" id="3.40.50.11990:FF:000002">
    <property type="entry name" value="protein CDC73 homolog"/>
    <property type="match status" value="1"/>
</dbReference>
<dbReference type="Pfam" id="PF16050">
    <property type="entry name" value="CDC73_N"/>
    <property type="match status" value="1"/>
</dbReference>
<dbReference type="GO" id="GO:0000993">
    <property type="term" value="F:RNA polymerase II complex binding"/>
    <property type="evidence" value="ECO:0007669"/>
    <property type="project" value="TreeGrafter"/>
</dbReference>
<evidence type="ECO:0000313" key="10">
    <source>
        <dbReference type="Proteomes" id="UP001150907"/>
    </source>
</evidence>
<keyword evidence="10" id="KW-1185">Reference proteome</keyword>
<dbReference type="GO" id="GO:0006368">
    <property type="term" value="P:transcription elongation by RNA polymerase II"/>
    <property type="evidence" value="ECO:0007669"/>
    <property type="project" value="InterPro"/>
</dbReference>
<feature type="domain" description="Cell division control protein 73 C-terminal" evidence="7">
    <location>
        <begin position="264"/>
        <end position="416"/>
    </location>
</feature>
<dbReference type="PANTHER" id="PTHR12466">
    <property type="entry name" value="CDC73 DOMAIN PROTEIN"/>
    <property type="match status" value="1"/>
</dbReference>
<evidence type="ECO:0000313" key="9">
    <source>
        <dbReference type="EMBL" id="KAJ1998526.1"/>
    </source>
</evidence>
<keyword evidence="4" id="KW-0804">Transcription</keyword>
<evidence type="ECO:0000256" key="2">
    <source>
        <dbReference type="ARBA" id="ARBA00010427"/>
    </source>
</evidence>
<dbReference type="Pfam" id="PF05179">
    <property type="entry name" value="CDC73_C"/>
    <property type="match status" value="1"/>
</dbReference>
<keyword evidence="5" id="KW-0539">Nucleus</keyword>
<dbReference type="AlphaFoldDB" id="A0A9W8B7M6"/>
<evidence type="ECO:0000256" key="4">
    <source>
        <dbReference type="ARBA" id="ARBA00023163"/>
    </source>
</evidence>
<dbReference type="OrthoDB" id="2186602at2759"/>
<dbReference type="GO" id="GO:0032968">
    <property type="term" value="P:positive regulation of transcription elongation by RNA polymerase II"/>
    <property type="evidence" value="ECO:0007669"/>
    <property type="project" value="TreeGrafter"/>
</dbReference>
<dbReference type="Proteomes" id="UP001150907">
    <property type="component" value="Unassembled WGS sequence"/>
</dbReference>
<feature type="region of interest" description="Disordered" evidence="6">
    <location>
        <begin position="139"/>
        <end position="175"/>
    </location>
</feature>
<keyword evidence="3" id="KW-0805">Transcription regulation</keyword>
<comment type="similarity">
    <text evidence="2">Belongs to the CDC73 family.</text>
</comment>
<evidence type="ECO:0000256" key="5">
    <source>
        <dbReference type="ARBA" id="ARBA00023242"/>
    </source>
</evidence>
<dbReference type="InterPro" id="IPR038103">
    <property type="entry name" value="CDC73_C_sf"/>
</dbReference>
<gene>
    <name evidence="9" type="primary">CDC73</name>
    <name evidence="9" type="ORF">H4R26_005425</name>
</gene>
<proteinExistence type="inferred from homology"/>
<name>A0A9W8B7M6_9FUNG</name>
<dbReference type="EMBL" id="JANBQF010000939">
    <property type="protein sequence ID" value="KAJ1998526.1"/>
    <property type="molecule type" value="Genomic_DNA"/>
</dbReference>
<evidence type="ECO:0000256" key="6">
    <source>
        <dbReference type="SAM" id="MobiDB-lite"/>
    </source>
</evidence>
<evidence type="ECO:0000259" key="8">
    <source>
        <dbReference type="Pfam" id="PF16050"/>
    </source>
</evidence>
<feature type="domain" description="Paf1 complex subunit Cdc73 N-terminal" evidence="8">
    <location>
        <begin position="9"/>
        <end position="118"/>
    </location>
</feature>
<evidence type="ECO:0000256" key="3">
    <source>
        <dbReference type="ARBA" id="ARBA00023015"/>
    </source>
</evidence>
<protein>
    <submittedName>
        <fullName evidence="9">Accessory factor associated with RNA polymerase II</fullName>
    </submittedName>
</protein>